<feature type="domain" description="RNA polymerase sigma-70 region 4" evidence="1">
    <location>
        <begin position="118"/>
        <end position="165"/>
    </location>
</feature>
<dbReference type="Gene3D" id="1.10.10.10">
    <property type="entry name" value="Winged helix-like DNA-binding domain superfamily/Winged helix DNA-binding domain"/>
    <property type="match status" value="1"/>
</dbReference>
<dbReference type="GO" id="GO:0006352">
    <property type="term" value="P:DNA-templated transcription initiation"/>
    <property type="evidence" value="ECO:0007669"/>
    <property type="project" value="InterPro"/>
</dbReference>
<dbReference type="Proteomes" id="UP000036923">
    <property type="component" value="Unassembled WGS sequence"/>
</dbReference>
<comment type="caution">
    <text evidence="2">The sequence shown here is derived from an EMBL/GenBank/DDBJ whole genome shotgun (WGS) entry which is preliminary data.</text>
</comment>
<dbReference type="RefSeq" id="WP_036943947.1">
    <property type="nucleotide sequence ID" value="NZ_JQKC01000024.1"/>
</dbReference>
<dbReference type="STRING" id="398512.Bccel_0574"/>
<reference evidence="3" key="1">
    <citation type="submission" date="2015-07" db="EMBL/GenBank/DDBJ databases">
        <title>Near-Complete Genome Sequence of the Cellulolytic Bacterium Bacteroides (Pseudobacteroides) cellulosolvens ATCC 35603.</title>
        <authorList>
            <person name="Dassa B."/>
            <person name="Utturkar S.M."/>
            <person name="Klingeman D.M."/>
            <person name="Hurt R.A."/>
            <person name="Keller M."/>
            <person name="Xu J."/>
            <person name="Reddy Y.H.K."/>
            <person name="Borovok I."/>
            <person name="Grinberg I.R."/>
            <person name="Lamed R."/>
            <person name="Zhivin O."/>
            <person name="Bayer E.A."/>
            <person name="Brown S.D."/>
        </authorList>
    </citation>
    <scope>NUCLEOTIDE SEQUENCE [LARGE SCALE GENOMIC DNA]</scope>
    <source>
        <strain evidence="3">DSM 2933</strain>
    </source>
</reference>
<sequence length="169" mass="20247">MQLKTIIFYAQKRKGNYLEEVISKFRFLVKKYARLLNYEDAESDLILHLIELIDKMPALRQDNAYVSYIHKSIVNKYLYLKKRIYKNKLYEIPLEDIDYLLNEEKSMMDLFICTDYVNKLPQKQKNIIYKLFFQQYSEIEIAKQLQISKQAVNKTKKKALCNLKEVLGA</sequence>
<organism evidence="2 3">
    <name type="scientific">Pseudobacteroides cellulosolvens ATCC 35603 = DSM 2933</name>
    <dbReference type="NCBI Taxonomy" id="398512"/>
    <lineage>
        <taxon>Bacteria</taxon>
        <taxon>Bacillati</taxon>
        <taxon>Bacillota</taxon>
        <taxon>Clostridia</taxon>
        <taxon>Eubacteriales</taxon>
        <taxon>Oscillospiraceae</taxon>
        <taxon>Pseudobacteroides</taxon>
    </lineage>
</organism>
<dbReference type="eggNOG" id="COG1595">
    <property type="taxonomic scope" value="Bacteria"/>
</dbReference>
<dbReference type="InterPro" id="IPR013324">
    <property type="entry name" value="RNA_pol_sigma_r3/r4-like"/>
</dbReference>
<dbReference type="InterPro" id="IPR007630">
    <property type="entry name" value="RNA_pol_sigma70_r4"/>
</dbReference>
<dbReference type="AlphaFoldDB" id="A0A0L6JHW4"/>
<dbReference type="Pfam" id="PF04545">
    <property type="entry name" value="Sigma70_r4"/>
    <property type="match status" value="1"/>
</dbReference>
<accession>A0A0L6JHW4</accession>
<protein>
    <submittedName>
        <fullName evidence="2">Sigma-70 region 4 type 2</fullName>
    </submittedName>
</protein>
<name>A0A0L6JHW4_9FIRM</name>
<dbReference type="InterPro" id="IPR036388">
    <property type="entry name" value="WH-like_DNA-bd_sf"/>
</dbReference>
<evidence type="ECO:0000259" key="1">
    <source>
        <dbReference type="Pfam" id="PF04545"/>
    </source>
</evidence>
<keyword evidence="3" id="KW-1185">Reference proteome</keyword>
<dbReference type="OrthoDB" id="2449942at2"/>
<dbReference type="EMBL" id="LGTC01000001">
    <property type="protein sequence ID" value="KNY25314.1"/>
    <property type="molecule type" value="Genomic_DNA"/>
</dbReference>
<dbReference type="GO" id="GO:0003700">
    <property type="term" value="F:DNA-binding transcription factor activity"/>
    <property type="evidence" value="ECO:0007669"/>
    <property type="project" value="InterPro"/>
</dbReference>
<evidence type="ECO:0000313" key="3">
    <source>
        <dbReference type="Proteomes" id="UP000036923"/>
    </source>
</evidence>
<gene>
    <name evidence="2" type="ORF">Bccel_0574</name>
</gene>
<evidence type="ECO:0000313" key="2">
    <source>
        <dbReference type="EMBL" id="KNY25314.1"/>
    </source>
</evidence>
<dbReference type="SUPFAM" id="SSF88659">
    <property type="entry name" value="Sigma3 and sigma4 domains of RNA polymerase sigma factors"/>
    <property type="match status" value="1"/>
</dbReference>
<proteinExistence type="predicted"/>